<feature type="domain" description="S-Me-THD N-terminal" evidence="1">
    <location>
        <begin position="137"/>
        <end position="291"/>
    </location>
</feature>
<dbReference type="Pfam" id="PF20906">
    <property type="entry name" value="S-Me-THD_C"/>
    <property type="match status" value="1"/>
</dbReference>
<protein>
    <recommendedName>
        <fullName evidence="5">DUF917 domain-containing protein</fullName>
    </recommendedName>
</protein>
<keyword evidence="4" id="KW-1185">Reference proteome</keyword>
<dbReference type="EMBL" id="HE663493">
    <property type="protein sequence ID" value="CCG09657.1"/>
    <property type="molecule type" value="Genomic_DNA"/>
</dbReference>
<accession>H6SQD8</accession>
<organism evidence="3 4">
    <name type="scientific">Pararhodospirillum photometricum DSM 122</name>
    <dbReference type="NCBI Taxonomy" id="1150469"/>
    <lineage>
        <taxon>Bacteria</taxon>
        <taxon>Pseudomonadati</taxon>
        <taxon>Pseudomonadota</taxon>
        <taxon>Alphaproteobacteria</taxon>
        <taxon>Rhodospirillales</taxon>
        <taxon>Rhodospirillaceae</taxon>
        <taxon>Pararhodospirillum</taxon>
    </lineage>
</organism>
<evidence type="ECO:0000259" key="1">
    <source>
        <dbReference type="Pfam" id="PF06032"/>
    </source>
</evidence>
<dbReference type="STRING" id="1150469.RSPPHO_03031"/>
<dbReference type="HOGENOM" id="CLU_038930_3_0_5"/>
<sequence>MPGPVRCALHRPGPGLGCGPGRGCHGLGSGVARDRAGGGRDRAADPGPARGGLVRGAAFGAARSCPAGDRRRSLALKPQRPRDLGRPCPPAFSSFFSPTWHSMCISSPASSCRVETRTRRSWDRRGTPMGYELSTDDMEALLLGGAFFGSGGGGTVQSARHLCAHFKPGRYYPTDRVEVVGVAEATEGEAVMVAYMGAPEAINSVAYPIGPVEAARAVQQRLVSQGRTLAYIAPPESGALGFVVAVLVAAKLGLKVIDGDGAGRAVPSLPMLTYAAAGVSPRPTFLVSQGELRVELDVTPRYGEDGGLQHQQDVSVIVEQMTRPIVAAPQFGQFGGLALWVMPPTLLDKALPIRGTVARALTLGRALQAGQITATDAMIEFLAERFHIQAVPIMPPGRLMAVQTDTSGGFDTGKVVLQSNGQTVTVLFENESLLAWDSAKPHPIAMAPDSIAYFLEGKGQAVYTNGDLIQSNGTLDPSVMNRRASLLAWRAEAPLTEPGGLILDSFRDALKDLGYLGPYVPVDALAAA</sequence>
<dbReference type="eggNOG" id="COG3535">
    <property type="taxonomic scope" value="Bacteria"/>
</dbReference>
<dbReference type="Gene3D" id="2.40.390.10">
    <property type="entry name" value="CV3147-like"/>
    <property type="match status" value="1"/>
</dbReference>
<dbReference type="Pfam" id="PF06032">
    <property type="entry name" value="S-Me-THD_N"/>
    <property type="match status" value="1"/>
</dbReference>
<dbReference type="Proteomes" id="UP000033220">
    <property type="component" value="Chromosome DSM 122"/>
</dbReference>
<dbReference type="Gene3D" id="3.40.1610.10">
    <property type="entry name" value="CV3147-like domain"/>
    <property type="match status" value="1"/>
</dbReference>
<evidence type="ECO:0000313" key="4">
    <source>
        <dbReference type="Proteomes" id="UP000033220"/>
    </source>
</evidence>
<proteinExistence type="predicted"/>
<dbReference type="InterPro" id="IPR048350">
    <property type="entry name" value="S-Me-THD-like_C"/>
</dbReference>
<dbReference type="InterPro" id="IPR024071">
    <property type="entry name" value="S-Me-THD_C_sf"/>
</dbReference>
<dbReference type="SUPFAM" id="SSF160991">
    <property type="entry name" value="CV3147-like"/>
    <property type="match status" value="1"/>
</dbReference>
<evidence type="ECO:0000313" key="3">
    <source>
        <dbReference type="EMBL" id="CCG09657.1"/>
    </source>
</evidence>
<dbReference type="InterPro" id="IPR010318">
    <property type="entry name" value="S-Me-THD_N"/>
</dbReference>
<gene>
    <name evidence="3" type="ORF">RSPPHO_03031</name>
</gene>
<dbReference type="KEGG" id="rpm:RSPPHO_03031"/>
<reference evidence="3 4" key="1">
    <citation type="submission" date="2012-02" db="EMBL/GenBank/DDBJ databases">
        <title>Shotgun genome sequence of Phaeospirillum photometricum DSM 122.</title>
        <authorList>
            <person name="Duquesne K."/>
            <person name="Sturgis J."/>
        </authorList>
    </citation>
    <scope>NUCLEOTIDE SEQUENCE [LARGE SCALE GENOMIC DNA]</scope>
    <source>
        <strain evidence="4">DSM122</strain>
    </source>
</reference>
<name>H6SQD8_PARPM</name>
<evidence type="ECO:0008006" key="5">
    <source>
        <dbReference type="Google" id="ProtNLM"/>
    </source>
</evidence>
<dbReference type="AlphaFoldDB" id="H6SQD8"/>
<feature type="domain" description="S-Me-THD-like C-terminal" evidence="2">
    <location>
        <begin position="317"/>
        <end position="465"/>
    </location>
</feature>
<dbReference type="PATRIC" id="fig|1150469.3.peg.3417"/>
<evidence type="ECO:0000259" key="2">
    <source>
        <dbReference type="Pfam" id="PF20906"/>
    </source>
</evidence>
<dbReference type="InterPro" id="IPR027479">
    <property type="entry name" value="S-Me-THD_N_sf"/>
</dbReference>